<gene>
    <name evidence="2" type="ORF">LX99_00782</name>
</gene>
<dbReference type="EMBL" id="QGHA01000001">
    <property type="protein sequence ID" value="PWK80317.1"/>
    <property type="molecule type" value="Genomic_DNA"/>
</dbReference>
<feature type="compositionally biased region" description="Basic and acidic residues" evidence="1">
    <location>
        <begin position="25"/>
        <end position="39"/>
    </location>
</feature>
<reference evidence="2 3" key="1">
    <citation type="submission" date="2018-05" db="EMBL/GenBank/DDBJ databases">
        <title>Genomic Encyclopedia of Archaeal and Bacterial Type Strains, Phase II (KMG-II): from individual species to whole genera.</title>
        <authorList>
            <person name="Goeker M."/>
        </authorList>
    </citation>
    <scope>NUCLEOTIDE SEQUENCE [LARGE SCALE GENOMIC DNA]</scope>
    <source>
        <strain evidence="2 3">DSM 19975</strain>
    </source>
</reference>
<protein>
    <submittedName>
        <fullName evidence="2">Uncharacterized protein</fullName>
    </submittedName>
</protein>
<evidence type="ECO:0000313" key="3">
    <source>
        <dbReference type="Proteomes" id="UP000245678"/>
    </source>
</evidence>
<keyword evidence="3" id="KW-1185">Reference proteome</keyword>
<organism evidence="2 3">
    <name type="scientific">Mucilaginibacter oryzae</name>
    <dbReference type="NCBI Taxonomy" id="468058"/>
    <lineage>
        <taxon>Bacteria</taxon>
        <taxon>Pseudomonadati</taxon>
        <taxon>Bacteroidota</taxon>
        <taxon>Sphingobacteriia</taxon>
        <taxon>Sphingobacteriales</taxon>
        <taxon>Sphingobacteriaceae</taxon>
        <taxon>Mucilaginibacter</taxon>
    </lineage>
</organism>
<name>A0A316HJ30_9SPHI</name>
<feature type="compositionally biased region" description="Gly residues" evidence="1">
    <location>
        <begin position="9"/>
        <end position="24"/>
    </location>
</feature>
<evidence type="ECO:0000256" key="1">
    <source>
        <dbReference type="SAM" id="MobiDB-lite"/>
    </source>
</evidence>
<proteinExistence type="predicted"/>
<feature type="compositionally biased region" description="Basic residues" evidence="1">
    <location>
        <begin position="41"/>
        <end position="55"/>
    </location>
</feature>
<dbReference type="AlphaFoldDB" id="A0A316HJ30"/>
<evidence type="ECO:0000313" key="2">
    <source>
        <dbReference type="EMBL" id="PWK80317.1"/>
    </source>
</evidence>
<dbReference type="Proteomes" id="UP000245678">
    <property type="component" value="Unassembled WGS sequence"/>
</dbReference>
<accession>A0A316HJ30</accession>
<comment type="caution">
    <text evidence="2">The sequence shown here is derived from an EMBL/GenBank/DDBJ whole genome shotgun (WGS) entry which is preliminary data.</text>
</comment>
<feature type="region of interest" description="Disordered" evidence="1">
    <location>
        <begin position="1"/>
        <end position="57"/>
    </location>
</feature>
<sequence>MLPKTTATGQGGQSIVGDVGGDVGKVGDKGGERGGEGMRGRNMRYRRQERARKKSSPLGLSQRILKYTPCDLTA</sequence>